<keyword evidence="1 5" id="KW-0820">tRNA-binding</keyword>
<reference evidence="7" key="1">
    <citation type="submission" date="2020-09" db="EMBL/GenBank/DDBJ databases">
        <title>New species isolated from human feces.</title>
        <authorList>
            <person name="Kitahara M."/>
            <person name="Shigeno Y."/>
            <person name="Shime M."/>
            <person name="Matsumoto Y."/>
            <person name="Nakamura S."/>
            <person name="Motooka D."/>
            <person name="Fukuoka S."/>
            <person name="Nishikawa H."/>
            <person name="Benno Y."/>
        </authorList>
    </citation>
    <scope>NUCLEOTIDE SEQUENCE</scope>
    <source>
        <strain evidence="7">MM35</strain>
    </source>
</reference>
<dbReference type="EMBL" id="AP023415">
    <property type="protein sequence ID" value="BCK78359.1"/>
    <property type="molecule type" value="Genomic_DNA"/>
</dbReference>
<dbReference type="HAMAP" id="MF_00844_B">
    <property type="entry name" value="RqcH_B"/>
    <property type="match status" value="1"/>
</dbReference>
<dbReference type="Pfam" id="PF05833">
    <property type="entry name" value="NFACT_N"/>
    <property type="match status" value="1"/>
</dbReference>
<keyword evidence="8" id="KW-1185">Reference proteome</keyword>
<evidence type="ECO:0000313" key="7">
    <source>
        <dbReference type="EMBL" id="BCK78359.1"/>
    </source>
</evidence>
<comment type="function">
    <text evidence="5">Key component of the ribosome quality control system (RQC), a ribosome-associated complex that mediates the extraction of incompletely synthesized nascent chains from stalled ribosomes and their subsequent degradation. RqcH recruits Ala-charged tRNA, and with RqcP directs the elongation of stalled nascent chains on 50S ribosomal subunits, leading to non-templated C-terminal alanine extensions (Ala tail). The Ala tail promotes nascent chain degradation. May add between 1 and at least 8 Ala residues. Binds to stalled 50S ribosomal subunits.</text>
</comment>
<evidence type="ECO:0000259" key="6">
    <source>
        <dbReference type="Pfam" id="PF05670"/>
    </source>
</evidence>
<evidence type="ECO:0000256" key="3">
    <source>
        <dbReference type="ARBA" id="ARBA00022884"/>
    </source>
</evidence>
<dbReference type="AlphaFoldDB" id="A0A810PNA1"/>
<dbReference type="Gene3D" id="1.10.8.50">
    <property type="match status" value="1"/>
</dbReference>
<dbReference type="PANTHER" id="PTHR15239:SF6">
    <property type="entry name" value="RIBOSOME QUALITY CONTROL COMPLEX SUBUNIT NEMF"/>
    <property type="match status" value="1"/>
</dbReference>
<dbReference type="KEGG" id="vfa:MM35RIKEN_05510"/>
<gene>
    <name evidence="7" type="primary">fbpA</name>
    <name evidence="5" type="synonym">rqcH</name>
    <name evidence="7" type="ORF">MM35RIKEN_05510</name>
</gene>
<dbReference type="Proteomes" id="UP000681343">
    <property type="component" value="Chromosome"/>
</dbReference>
<keyword evidence="2 5" id="KW-0699">rRNA-binding</keyword>
<dbReference type="GO" id="GO:0000049">
    <property type="term" value="F:tRNA binding"/>
    <property type="evidence" value="ECO:0007669"/>
    <property type="project" value="UniProtKB-UniRule"/>
</dbReference>
<evidence type="ECO:0000313" key="8">
    <source>
        <dbReference type="Proteomes" id="UP000681343"/>
    </source>
</evidence>
<dbReference type="GO" id="GO:0043023">
    <property type="term" value="F:ribosomal large subunit binding"/>
    <property type="evidence" value="ECO:0007669"/>
    <property type="project" value="UniProtKB-UniRule"/>
</dbReference>
<dbReference type="Gene3D" id="2.30.310.10">
    <property type="entry name" value="ibrinogen binding protein from staphylococcus aureus domain"/>
    <property type="match status" value="1"/>
</dbReference>
<feature type="domain" description="NFACT RNA-binding" evidence="6">
    <location>
        <begin position="458"/>
        <end position="549"/>
    </location>
</feature>
<evidence type="ECO:0000256" key="1">
    <source>
        <dbReference type="ARBA" id="ARBA00022555"/>
    </source>
</evidence>
<keyword evidence="4 5" id="KW-0648">Protein biosynthesis</keyword>
<dbReference type="InterPro" id="IPR051608">
    <property type="entry name" value="RQC_Subunit_NEMF"/>
</dbReference>
<evidence type="ECO:0000256" key="4">
    <source>
        <dbReference type="ARBA" id="ARBA00022917"/>
    </source>
</evidence>
<keyword evidence="3 5" id="KW-0694">RNA-binding</keyword>
<organism evidence="7 8">
    <name type="scientific">Vescimonas fastidiosa</name>
    <dbReference type="NCBI Taxonomy" id="2714353"/>
    <lineage>
        <taxon>Bacteria</taxon>
        <taxon>Bacillati</taxon>
        <taxon>Bacillota</taxon>
        <taxon>Clostridia</taxon>
        <taxon>Eubacteriales</taxon>
        <taxon>Oscillospiraceae</taxon>
        <taxon>Vescimonas</taxon>
    </lineage>
</organism>
<evidence type="ECO:0000256" key="5">
    <source>
        <dbReference type="HAMAP-Rule" id="MF_00844"/>
    </source>
</evidence>
<comment type="similarity">
    <text evidence="5">Belongs to the NEMF family.</text>
</comment>
<name>A0A810PNA1_9FIRM</name>
<protein>
    <recommendedName>
        <fullName evidence="5">Rqc2 homolog RqcH</fullName>
        <shortName evidence="5">RqcH</shortName>
    </recommendedName>
</protein>
<dbReference type="GO" id="GO:0072344">
    <property type="term" value="P:rescue of stalled ribosome"/>
    <property type="evidence" value="ECO:0007669"/>
    <property type="project" value="UniProtKB-UniRule"/>
</dbReference>
<dbReference type="InterPro" id="IPR008532">
    <property type="entry name" value="NFACT_RNA-bd"/>
</dbReference>
<accession>A0A810PNA1</accession>
<dbReference type="GO" id="GO:0019843">
    <property type="term" value="F:rRNA binding"/>
    <property type="evidence" value="ECO:0007669"/>
    <property type="project" value="UniProtKB-UniRule"/>
</dbReference>
<evidence type="ECO:0000256" key="2">
    <source>
        <dbReference type="ARBA" id="ARBA00022730"/>
    </source>
</evidence>
<dbReference type="InterPro" id="IPR043682">
    <property type="entry name" value="RqcH_bacterial"/>
</dbReference>
<dbReference type="PANTHER" id="PTHR15239">
    <property type="entry name" value="NUCLEAR EXPORT MEDIATOR FACTOR NEMF"/>
    <property type="match status" value="1"/>
</dbReference>
<comment type="subunit">
    <text evidence="5">Associates with stalled 50S ribosomal subunits. Binds to RqcP.</text>
</comment>
<sequence>MALDAICLQAVVAEVAPQVQGLKIEKIQQPTRDQVILLLRGNRRLLLCASPSQPRLNLTALLRDNPSQPPMFCMLLRKHLSGGRILSMEQAPLERVVTLRIEAVNEMGEMGTFSLILEAVGRHSNLILCDSEGRILDCLRRVDFEMSRQRQVLPGLFYHLPPRQEKQSPVDMEETMFRALMQKAGPEVQADKFLLDTFTALSPLWARELAYRAGGSTDCRLGRAQRLWEVFSAWQARVRQGEFRPTVIERGGKPADFTFDSVLQYENAGKMRVCESFSAMLDDFFREREQADRVRQKGQDLLKTATNARDRLCRKLAMQGREYEKTQDRDHLRICGELITANLYRMGRGMRTLEAENYYEEGCPRVTIPLDVRLSPQENAAKYFKQYNKAKTAEKMLSRLMAQGREELTYLESVVQEIGQAESEQDFADIRLELTEGGYIRGRGKKQPGFQRKSEPRRFRTDSGLLVLVGRSNRQNDKLTAKTAEKTDLWLHTQKIHGSHVILCTRGAEPDEQSILQAAKLAAYFSQGRGSGKVAVDYTPVKYVKKPAGSRPGMVVYTTYRTVLVEPEEDLPRRLAIK</sequence>
<proteinExistence type="inferred from homology"/>
<dbReference type="RefSeq" id="WP_212819076.1">
    <property type="nucleotide sequence ID" value="NZ_AP023415.1"/>
</dbReference>
<dbReference type="GO" id="GO:1990112">
    <property type="term" value="C:RQC complex"/>
    <property type="evidence" value="ECO:0007669"/>
    <property type="project" value="TreeGrafter"/>
</dbReference>
<dbReference type="Pfam" id="PF05670">
    <property type="entry name" value="NFACT-R_1"/>
    <property type="match status" value="1"/>
</dbReference>